<dbReference type="NCBIfam" id="NF003807">
    <property type="entry name" value="PRK05395.1-4"/>
    <property type="match status" value="1"/>
</dbReference>
<evidence type="ECO:0000256" key="7">
    <source>
        <dbReference type="ARBA" id="ARBA00023239"/>
    </source>
</evidence>
<accession>A0ABR6TMQ4</accession>
<keyword evidence="6 8" id="KW-0057">Aromatic amino acid biosynthesis</keyword>
<comment type="subunit">
    <text evidence="4 8">Homododecamer.</text>
</comment>
<sequence length="169" mass="19166">MKIGIINGPNLNMLSIREPDIYGTLTYDELCKYIQIYVDENYNKSDSLEESIMNYSEKSNIELIFFQSNGEKEIIDFIQSSYREVDGYIINPAAFTHYSIAILDAIKSVPNPFIEIHISNIYSRETIRNTSITAGACIGTISGFGKKSYTLGIDALIEFLNLEKHKKLT</sequence>
<dbReference type="RefSeq" id="WP_185624443.1">
    <property type="nucleotide sequence ID" value="NZ_JABGBW010000005.1"/>
</dbReference>
<dbReference type="InterPro" id="IPR036441">
    <property type="entry name" value="DHquinase_II_sf"/>
</dbReference>
<feature type="active site" description="Proton acceptor" evidence="8">
    <location>
        <position position="22"/>
    </location>
</feature>
<feature type="site" description="Transition state stabilizer" evidence="8">
    <location>
        <position position="17"/>
    </location>
</feature>
<evidence type="ECO:0000256" key="6">
    <source>
        <dbReference type="ARBA" id="ARBA00023141"/>
    </source>
</evidence>
<evidence type="ECO:0000256" key="8">
    <source>
        <dbReference type="HAMAP-Rule" id="MF_00169"/>
    </source>
</evidence>
<dbReference type="PIRSF" id="PIRSF001399">
    <property type="entry name" value="DHquinase_II"/>
    <property type="match status" value="1"/>
</dbReference>
<evidence type="ECO:0000256" key="4">
    <source>
        <dbReference type="ARBA" id="ARBA00011193"/>
    </source>
</evidence>
<gene>
    <name evidence="8" type="primary">aroQ</name>
    <name evidence="9" type="ORF">HLB29_06960</name>
</gene>
<evidence type="ECO:0000313" key="10">
    <source>
        <dbReference type="Proteomes" id="UP000713904"/>
    </source>
</evidence>
<dbReference type="HAMAP" id="MF_00169">
    <property type="entry name" value="AroQ"/>
    <property type="match status" value="1"/>
</dbReference>
<comment type="function">
    <text evidence="8">Catalyzes a trans-dehydration via an enolate intermediate.</text>
</comment>
<name>A0ABR6TMQ4_9FIRM</name>
<feature type="binding site" evidence="8">
    <location>
        <position position="91"/>
    </location>
    <ligand>
        <name>substrate</name>
    </ligand>
</feature>
<dbReference type="InterPro" id="IPR001874">
    <property type="entry name" value="DHquinase_II"/>
</dbReference>
<dbReference type="Proteomes" id="UP000713904">
    <property type="component" value="Unassembled WGS sequence"/>
</dbReference>
<feature type="binding site" evidence="8">
    <location>
        <position position="104"/>
    </location>
    <ligand>
        <name>substrate</name>
    </ligand>
</feature>
<dbReference type="PANTHER" id="PTHR21272:SF3">
    <property type="entry name" value="CATABOLIC 3-DEHYDROQUINASE"/>
    <property type="match status" value="1"/>
</dbReference>
<evidence type="ECO:0000256" key="2">
    <source>
        <dbReference type="ARBA" id="ARBA00004902"/>
    </source>
</evidence>
<proteinExistence type="inferred from homology"/>
<dbReference type="EMBL" id="JABGBW010000005">
    <property type="protein sequence ID" value="MBC2576423.1"/>
    <property type="molecule type" value="Genomic_DNA"/>
</dbReference>
<reference evidence="9 10" key="1">
    <citation type="submission" date="2020-05" db="EMBL/GenBank/DDBJ databases">
        <title>Draft genome of xy-202 and genomic insight in genome of the genus Peptostreptococcus.</title>
        <authorList>
            <person name="Zhang Z."/>
        </authorList>
    </citation>
    <scope>NUCLEOTIDE SEQUENCE [LARGE SCALE GENOMIC DNA]</scope>
    <source>
        <strain evidence="9 10">DSM 27025</strain>
    </source>
</reference>
<evidence type="ECO:0000256" key="5">
    <source>
        <dbReference type="ARBA" id="ARBA00012060"/>
    </source>
</evidence>
<feature type="binding site" evidence="8">
    <location>
        <position position="97"/>
    </location>
    <ligand>
        <name>substrate</name>
    </ligand>
</feature>
<organism evidence="9 10">
    <name type="scientific">Peptostreptococcus canis</name>
    <dbReference type="NCBI Taxonomy" id="1159213"/>
    <lineage>
        <taxon>Bacteria</taxon>
        <taxon>Bacillati</taxon>
        <taxon>Bacillota</taxon>
        <taxon>Clostridia</taxon>
        <taxon>Peptostreptococcales</taxon>
        <taxon>Peptostreptococcaceae</taxon>
        <taxon>Peptostreptococcus</taxon>
    </lineage>
</organism>
<dbReference type="PANTHER" id="PTHR21272">
    <property type="entry name" value="CATABOLIC 3-DEHYDROQUINASE"/>
    <property type="match status" value="1"/>
</dbReference>
<dbReference type="Gene3D" id="3.40.50.9100">
    <property type="entry name" value="Dehydroquinase, class II"/>
    <property type="match status" value="1"/>
</dbReference>
<dbReference type="CDD" id="cd00466">
    <property type="entry name" value="DHQase_II"/>
    <property type="match status" value="1"/>
</dbReference>
<evidence type="ECO:0000313" key="9">
    <source>
        <dbReference type="EMBL" id="MBC2576423.1"/>
    </source>
</evidence>
<evidence type="ECO:0000256" key="1">
    <source>
        <dbReference type="ARBA" id="ARBA00001864"/>
    </source>
</evidence>
<feature type="active site" description="Proton donor" evidence="8">
    <location>
        <position position="117"/>
    </location>
</feature>
<keyword evidence="8" id="KW-0028">Amino-acid biosynthesis</keyword>
<feature type="binding site" evidence="8">
    <location>
        <begin position="118"/>
        <end position="119"/>
    </location>
    <ligand>
        <name>substrate</name>
    </ligand>
</feature>
<keyword evidence="7 8" id="KW-0456">Lyase</keyword>
<protein>
    <recommendedName>
        <fullName evidence="5 8">3-dehydroquinate dehydratase</fullName>
        <shortName evidence="8">3-dehydroquinase</shortName>
        <ecNumber evidence="5 8">4.2.1.10</ecNumber>
    </recommendedName>
    <alternativeName>
        <fullName evidence="8">Type II DHQase</fullName>
    </alternativeName>
</protein>
<feature type="binding site" evidence="8">
    <location>
        <position position="128"/>
    </location>
    <ligand>
        <name>substrate</name>
    </ligand>
</feature>
<evidence type="ECO:0000256" key="3">
    <source>
        <dbReference type="ARBA" id="ARBA00011037"/>
    </source>
</evidence>
<comment type="caution">
    <text evidence="9">The sequence shown here is derived from an EMBL/GenBank/DDBJ whole genome shotgun (WGS) entry which is preliminary data.</text>
</comment>
<keyword evidence="10" id="KW-1185">Reference proteome</keyword>
<comment type="catalytic activity">
    <reaction evidence="1 8">
        <text>3-dehydroquinate = 3-dehydroshikimate + H2O</text>
        <dbReference type="Rhea" id="RHEA:21096"/>
        <dbReference type="ChEBI" id="CHEBI:15377"/>
        <dbReference type="ChEBI" id="CHEBI:16630"/>
        <dbReference type="ChEBI" id="CHEBI:32364"/>
        <dbReference type="EC" id="4.2.1.10"/>
    </reaction>
</comment>
<dbReference type="Pfam" id="PF01220">
    <property type="entry name" value="DHquinase_II"/>
    <property type="match status" value="2"/>
</dbReference>
<dbReference type="SUPFAM" id="SSF52304">
    <property type="entry name" value="Type II 3-dehydroquinate dehydratase"/>
    <property type="match status" value="1"/>
</dbReference>
<comment type="similarity">
    <text evidence="3 8">Belongs to the type-II 3-dehydroquinase family.</text>
</comment>
<dbReference type="EC" id="4.2.1.10" evidence="5 8"/>
<comment type="pathway">
    <text evidence="2 8">Metabolic intermediate biosynthesis; chorismate biosynthesis; chorismate from D-erythrose 4-phosphate and phosphoenolpyruvate: step 3/7.</text>
</comment>